<sequence>MSLDTTLVLLSGCGAKTPWSEETVPTKLYIDAPRNFAVEFPGNWLRTAESEQISFPAAELVGWQSPESRNGEAAGRLTVATLARPMGHDEMEKIIHEMLPEFKIEKRSEMDVNRRPAKSLLGATDQWRYHFILLGSPLASHVLVYAAAPEDFGRYQPQFKEMLSSFETLR</sequence>
<gene>
    <name evidence="1" type="ORF">L9S41_15780</name>
</gene>
<evidence type="ECO:0008006" key="3">
    <source>
        <dbReference type="Google" id="ProtNLM"/>
    </source>
</evidence>
<organism evidence="1 2">
    <name type="scientific">Geoalkalibacter halelectricus</name>
    <dbReference type="NCBI Taxonomy" id="2847045"/>
    <lineage>
        <taxon>Bacteria</taxon>
        <taxon>Pseudomonadati</taxon>
        <taxon>Thermodesulfobacteriota</taxon>
        <taxon>Desulfuromonadia</taxon>
        <taxon>Desulfuromonadales</taxon>
        <taxon>Geoalkalibacteraceae</taxon>
        <taxon>Geoalkalibacter</taxon>
    </lineage>
</organism>
<dbReference type="EMBL" id="CP092109">
    <property type="protein sequence ID" value="UWZ79124.1"/>
    <property type="molecule type" value="Genomic_DNA"/>
</dbReference>
<evidence type="ECO:0000313" key="1">
    <source>
        <dbReference type="EMBL" id="UWZ79124.1"/>
    </source>
</evidence>
<keyword evidence="2" id="KW-1185">Reference proteome</keyword>
<name>A0ABY5ZL06_9BACT</name>
<evidence type="ECO:0000313" key="2">
    <source>
        <dbReference type="Proteomes" id="UP001060414"/>
    </source>
</evidence>
<dbReference type="RefSeq" id="WP_260747481.1">
    <property type="nucleotide sequence ID" value="NZ_CP092109.1"/>
</dbReference>
<reference evidence="1" key="1">
    <citation type="journal article" date="2022" name="Environ. Microbiol.">
        <title>Geoalkalibacter halelectricus SAP #1 sp. nov. possessing extracellular electron transfer and mineral#reducing capabilities from a haloalkaline environment.</title>
        <authorList>
            <person name="Yadav S."/>
            <person name="Singh R."/>
            <person name="Sundharam S.S."/>
            <person name="Chaudhary S."/>
            <person name="Krishnamurthi S."/>
            <person name="Patil S.A."/>
        </authorList>
    </citation>
    <scope>NUCLEOTIDE SEQUENCE</scope>
    <source>
        <strain evidence="1">SAP-1</strain>
    </source>
</reference>
<dbReference type="Proteomes" id="UP001060414">
    <property type="component" value="Chromosome"/>
</dbReference>
<protein>
    <recommendedName>
        <fullName evidence="3">PsbP C-terminal domain-containing protein</fullName>
    </recommendedName>
</protein>
<accession>A0ABY5ZL06</accession>
<proteinExistence type="predicted"/>